<organism evidence="3 4">
    <name type="scientific">Pseudomonas parafulva</name>
    <dbReference type="NCBI Taxonomy" id="157782"/>
    <lineage>
        <taxon>Bacteria</taxon>
        <taxon>Pseudomonadati</taxon>
        <taxon>Pseudomonadota</taxon>
        <taxon>Gammaproteobacteria</taxon>
        <taxon>Pseudomonadales</taxon>
        <taxon>Pseudomonadaceae</taxon>
        <taxon>Pseudomonas</taxon>
    </lineage>
</organism>
<dbReference type="InterPro" id="IPR028946">
    <property type="entry name" value="Ntox44"/>
</dbReference>
<dbReference type="EMBL" id="LDSN01000068">
    <property type="protein sequence ID" value="KTT15131.1"/>
    <property type="molecule type" value="Genomic_DNA"/>
</dbReference>
<feature type="region of interest" description="Disordered" evidence="1">
    <location>
        <begin position="1"/>
        <end position="24"/>
    </location>
</feature>
<protein>
    <submittedName>
        <fullName evidence="3">Bacteriocin</fullName>
    </submittedName>
</protein>
<reference evidence="3 4" key="1">
    <citation type="journal article" date="2016" name="Front. Microbiol.">
        <title>Genomic Resource of Rice Seed Associated Bacteria.</title>
        <authorList>
            <person name="Midha S."/>
            <person name="Bansal K."/>
            <person name="Sharma S."/>
            <person name="Kumar N."/>
            <person name="Patil P.P."/>
            <person name="Chaudhry V."/>
            <person name="Patil P.B."/>
        </authorList>
    </citation>
    <scope>NUCLEOTIDE SEQUENCE [LARGE SCALE GENOMIC DNA]</scope>
    <source>
        <strain evidence="3 4">NS96</strain>
    </source>
</reference>
<name>A0AAJ0LGQ9_9PSED</name>
<feature type="compositionally biased region" description="Pro residues" evidence="1">
    <location>
        <begin position="1"/>
        <end position="10"/>
    </location>
</feature>
<evidence type="ECO:0000313" key="4">
    <source>
        <dbReference type="Proteomes" id="UP000071644"/>
    </source>
</evidence>
<evidence type="ECO:0000313" key="3">
    <source>
        <dbReference type="EMBL" id="KTT15131.1"/>
    </source>
</evidence>
<gene>
    <name evidence="3" type="ORF">NS96R_19875</name>
</gene>
<comment type="caution">
    <text evidence="3">The sequence shown here is derived from an EMBL/GenBank/DDBJ whole genome shotgun (WGS) entry which is preliminary data.</text>
</comment>
<feature type="domain" description="Bacterial toxin 44" evidence="2">
    <location>
        <begin position="17"/>
        <end position="124"/>
    </location>
</feature>
<proteinExistence type="predicted"/>
<dbReference type="AlphaFoldDB" id="A0AAJ0LGQ9"/>
<dbReference type="Proteomes" id="UP000071644">
    <property type="component" value="Unassembled WGS sequence"/>
</dbReference>
<accession>A0AAJ0LGQ9</accession>
<evidence type="ECO:0000259" key="2">
    <source>
        <dbReference type="Pfam" id="PF15607"/>
    </source>
</evidence>
<sequence>MNQYPSPPPGVSLDQNLEESKAQKEHFKNGGTAFLLSWFYKKVRNRGEWDYKQLGPQFESFGNFNYGATGTASGISEAVLLRAAGAAQLVSGTSQADFDAWWAEAPYGDDPVDQAWIKAGIDYAKSKEH</sequence>
<evidence type="ECO:0000256" key="1">
    <source>
        <dbReference type="SAM" id="MobiDB-lite"/>
    </source>
</evidence>
<dbReference type="Pfam" id="PF15607">
    <property type="entry name" value="Ntox44"/>
    <property type="match status" value="1"/>
</dbReference>